<dbReference type="PROSITE" id="PS00595">
    <property type="entry name" value="AA_TRANSFER_CLASS_5"/>
    <property type="match status" value="1"/>
</dbReference>
<dbReference type="PANTHER" id="PTHR11601">
    <property type="entry name" value="CYSTEINE DESULFURYLASE FAMILY MEMBER"/>
    <property type="match status" value="1"/>
</dbReference>
<dbReference type="InterPro" id="IPR015421">
    <property type="entry name" value="PyrdxlP-dep_Trfase_major"/>
</dbReference>
<evidence type="ECO:0000256" key="9">
    <source>
        <dbReference type="ARBA" id="ARBA00050776"/>
    </source>
</evidence>
<keyword evidence="4" id="KW-0808">Transferase</keyword>
<evidence type="ECO:0000256" key="10">
    <source>
        <dbReference type="RuleBase" id="RU004504"/>
    </source>
</evidence>
<name>A0A8J2YDR4_9BACL</name>
<evidence type="ECO:0000256" key="3">
    <source>
        <dbReference type="ARBA" id="ARBA00012239"/>
    </source>
</evidence>
<dbReference type="RefSeq" id="WP_188647122.1">
    <property type="nucleotide sequence ID" value="NZ_BMHQ01000004.1"/>
</dbReference>
<dbReference type="Pfam" id="PF00266">
    <property type="entry name" value="Aminotran_5"/>
    <property type="match status" value="1"/>
</dbReference>
<dbReference type="InterPro" id="IPR015422">
    <property type="entry name" value="PyrdxlP-dep_Trfase_small"/>
</dbReference>
<reference evidence="12" key="1">
    <citation type="journal article" date="2014" name="Int. J. Syst. Evol. Microbiol.">
        <title>Complete genome sequence of Corynebacterium casei LMG S-19264T (=DSM 44701T), isolated from a smear-ripened cheese.</title>
        <authorList>
            <consortium name="US DOE Joint Genome Institute (JGI-PGF)"/>
            <person name="Walter F."/>
            <person name="Albersmeier A."/>
            <person name="Kalinowski J."/>
            <person name="Ruckert C."/>
        </authorList>
    </citation>
    <scope>NUCLEOTIDE SEQUENCE</scope>
    <source>
        <strain evidence="12">CGMCC 1.15179</strain>
    </source>
</reference>
<comment type="caution">
    <text evidence="12">The sequence shown here is derived from an EMBL/GenBank/DDBJ whole genome shotgun (WGS) entry which is preliminary data.</text>
</comment>
<feature type="domain" description="Aminotransferase class V" evidence="11">
    <location>
        <begin position="3"/>
        <end position="362"/>
    </location>
</feature>
<evidence type="ECO:0000256" key="2">
    <source>
        <dbReference type="ARBA" id="ARBA00006490"/>
    </source>
</evidence>
<evidence type="ECO:0000256" key="6">
    <source>
        <dbReference type="ARBA" id="ARBA00022898"/>
    </source>
</evidence>
<keyword evidence="8" id="KW-0411">Iron-sulfur</keyword>
<dbReference type="PANTHER" id="PTHR11601:SF34">
    <property type="entry name" value="CYSTEINE DESULFURASE"/>
    <property type="match status" value="1"/>
</dbReference>
<keyword evidence="5" id="KW-0479">Metal-binding</keyword>
<evidence type="ECO:0000256" key="1">
    <source>
        <dbReference type="ARBA" id="ARBA00001933"/>
    </source>
</evidence>
<keyword evidence="6" id="KW-0663">Pyridoxal phosphate</keyword>
<dbReference type="GO" id="GO:0046872">
    <property type="term" value="F:metal ion binding"/>
    <property type="evidence" value="ECO:0007669"/>
    <property type="project" value="UniProtKB-KW"/>
</dbReference>
<evidence type="ECO:0000256" key="8">
    <source>
        <dbReference type="ARBA" id="ARBA00023014"/>
    </source>
</evidence>
<dbReference type="NCBIfam" id="NF002806">
    <property type="entry name" value="PRK02948.1"/>
    <property type="match status" value="1"/>
</dbReference>
<dbReference type="InterPro" id="IPR015424">
    <property type="entry name" value="PyrdxlP-dep_Trfase"/>
</dbReference>
<sequence>MAIYLDHAATTPVHPEVREAMLPYLDQYFGNPSSIHRYGREIRQAVDRARDQLARGLNADPSQIIFTSGGTEADNLALIGVALAQKERGRDHIITSAAEHHAVLDTCHYLERMGFRVTYLPVDATGQIQLDVLREAVSDRTALISIMYGNNEVGTLQPIRAIGELARERGILFHTDAVQAFGMEQLDVKELPVDLVTVSSHKINGPKGAGALYIGREVPLFPQMHGGQQERRRRAGTENVPGIVGFGKAAELAVANRKEHREQTMACRHAFLEELEASGIRYTVNGHPEHFLPHILNVSFPGVETEVMLMNMDLEGIACASGSACTSGTLEVSHVLKAMQLPEDVTRSAIRFSFGLGNTGEQAAEAARTAVQIARRLGQKGI</sequence>
<dbReference type="EMBL" id="BMHQ01000004">
    <property type="protein sequence ID" value="GGE13168.1"/>
    <property type="molecule type" value="Genomic_DNA"/>
</dbReference>
<dbReference type="Gene3D" id="3.90.1150.10">
    <property type="entry name" value="Aspartate Aminotransferase, domain 1"/>
    <property type="match status" value="1"/>
</dbReference>
<dbReference type="GO" id="GO:0051536">
    <property type="term" value="F:iron-sulfur cluster binding"/>
    <property type="evidence" value="ECO:0007669"/>
    <property type="project" value="UniProtKB-KW"/>
</dbReference>
<comment type="similarity">
    <text evidence="2">Belongs to the class-V pyridoxal-phosphate-dependent aminotransferase family. NifS/IscS subfamily.</text>
</comment>
<reference evidence="12" key="2">
    <citation type="submission" date="2020-09" db="EMBL/GenBank/DDBJ databases">
        <authorList>
            <person name="Sun Q."/>
            <person name="Zhou Y."/>
        </authorList>
    </citation>
    <scope>NUCLEOTIDE SEQUENCE</scope>
    <source>
        <strain evidence="12">CGMCC 1.15179</strain>
    </source>
</reference>
<keyword evidence="13" id="KW-1185">Reference proteome</keyword>
<dbReference type="Proteomes" id="UP000625210">
    <property type="component" value="Unassembled WGS sequence"/>
</dbReference>
<accession>A0A8J2YDR4</accession>
<gene>
    <name evidence="12" type="ORF">GCM10011571_13220</name>
</gene>
<proteinExistence type="inferred from homology"/>
<dbReference type="AlphaFoldDB" id="A0A8J2YDR4"/>
<evidence type="ECO:0000259" key="11">
    <source>
        <dbReference type="Pfam" id="PF00266"/>
    </source>
</evidence>
<dbReference type="GO" id="GO:0031071">
    <property type="term" value="F:cysteine desulfurase activity"/>
    <property type="evidence" value="ECO:0007669"/>
    <property type="project" value="UniProtKB-EC"/>
</dbReference>
<evidence type="ECO:0000256" key="5">
    <source>
        <dbReference type="ARBA" id="ARBA00022723"/>
    </source>
</evidence>
<dbReference type="InterPro" id="IPR000192">
    <property type="entry name" value="Aminotrans_V_dom"/>
</dbReference>
<keyword evidence="7" id="KW-0408">Iron</keyword>
<comment type="cofactor">
    <cofactor evidence="1 10">
        <name>pyridoxal 5'-phosphate</name>
        <dbReference type="ChEBI" id="CHEBI:597326"/>
    </cofactor>
</comment>
<dbReference type="EC" id="2.8.1.7" evidence="3"/>
<comment type="catalytic activity">
    <reaction evidence="9">
        <text>(sulfur carrier)-H + L-cysteine = (sulfur carrier)-SH + L-alanine</text>
        <dbReference type="Rhea" id="RHEA:43892"/>
        <dbReference type="Rhea" id="RHEA-COMP:14737"/>
        <dbReference type="Rhea" id="RHEA-COMP:14739"/>
        <dbReference type="ChEBI" id="CHEBI:29917"/>
        <dbReference type="ChEBI" id="CHEBI:35235"/>
        <dbReference type="ChEBI" id="CHEBI:57972"/>
        <dbReference type="ChEBI" id="CHEBI:64428"/>
        <dbReference type="EC" id="2.8.1.7"/>
    </reaction>
</comment>
<evidence type="ECO:0000313" key="13">
    <source>
        <dbReference type="Proteomes" id="UP000625210"/>
    </source>
</evidence>
<organism evidence="12 13">
    <name type="scientific">Marinithermofilum abyssi</name>
    <dbReference type="NCBI Taxonomy" id="1571185"/>
    <lineage>
        <taxon>Bacteria</taxon>
        <taxon>Bacillati</taxon>
        <taxon>Bacillota</taxon>
        <taxon>Bacilli</taxon>
        <taxon>Bacillales</taxon>
        <taxon>Thermoactinomycetaceae</taxon>
        <taxon>Marinithermofilum</taxon>
    </lineage>
</organism>
<protein>
    <recommendedName>
        <fullName evidence="3">cysteine desulfurase</fullName>
        <ecNumber evidence="3">2.8.1.7</ecNumber>
    </recommendedName>
</protein>
<evidence type="ECO:0000256" key="4">
    <source>
        <dbReference type="ARBA" id="ARBA00022679"/>
    </source>
</evidence>
<dbReference type="FunFam" id="3.40.640.10:FF:000084">
    <property type="entry name" value="IscS-like cysteine desulfurase"/>
    <property type="match status" value="1"/>
</dbReference>
<evidence type="ECO:0000313" key="12">
    <source>
        <dbReference type="EMBL" id="GGE13168.1"/>
    </source>
</evidence>
<dbReference type="InterPro" id="IPR020578">
    <property type="entry name" value="Aminotrans_V_PyrdxlP_BS"/>
</dbReference>
<evidence type="ECO:0000256" key="7">
    <source>
        <dbReference type="ARBA" id="ARBA00023004"/>
    </source>
</evidence>
<dbReference type="SUPFAM" id="SSF53383">
    <property type="entry name" value="PLP-dependent transferases"/>
    <property type="match status" value="1"/>
</dbReference>
<dbReference type="Gene3D" id="3.40.640.10">
    <property type="entry name" value="Type I PLP-dependent aspartate aminotransferase-like (Major domain)"/>
    <property type="match status" value="1"/>
</dbReference>
<dbReference type="Gene3D" id="1.10.260.50">
    <property type="match status" value="1"/>
</dbReference>
<dbReference type="InterPro" id="IPR016454">
    <property type="entry name" value="Cysteine_dSase"/>
</dbReference>
<dbReference type="PIRSF" id="PIRSF005572">
    <property type="entry name" value="NifS"/>
    <property type="match status" value="1"/>
</dbReference>